<dbReference type="EMBL" id="PFNL01000077">
    <property type="protein sequence ID" value="PIZ46844.1"/>
    <property type="molecule type" value="Genomic_DNA"/>
</dbReference>
<reference evidence="3" key="1">
    <citation type="submission" date="2017-09" db="EMBL/GenBank/DDBJ databases">
        <title>Depth-based differentiation of microbial function through sediment-hosted aquifers and enrichment of novel symbionts in the deep terrestrial subsurface.</title>
        <authorList>
            <person name="Probst A.J."/>
            <person name="Ladd B."/>
            <person name="Jarett J.K."/>
            <person name="Geller-Mcgrath D.E."/>
            <person name="Sieber C.M.K."/>
            <person name="Emerson J.B."/>
            <person name="Anantharaman K."/>
            <person name="Thomas B.C."/>
            <person name="Malmstrom R."/>
            <person name="Stieglmeier M."/>
            <person name="Klingl A."/>
            <person name="Woyke T."/>
            <person name="Ryan C.M."/>
            <person name="Banfield J.F."/>
        </authorList>
    </citation>
    <scope>NUCLEOTIDE SEQUENCE [LARGE SCALE GENOMIC DNA]</scope>
</reference>
<sequence length="292" mass="32760">MVQGSLVTTTTKDGLFLHGFFHPPADSNAGVVLFVHGFEGNFFETGFIYPLMDKLSERGVGFLTVNTRGNGRETNFNTTYGGTKTIGAWHELLEDAYLDIDAWISWLEGRGVVKNIFLQGHSLGTHKVVRYLVEGTFCDRIAKLLLLAPYDKNMVLTFLTKRTVQEVLPIAQQNVENGNGSDIFSDDVAFEKMSYATFVSWFTQDDIGHIFSLESDEYVSPIPSKITIPVFIALGGKDDYFYPIDERMYEEKLNSLVTRFANVTSAFFPTADHSFVPVEKLLAEKISLFVSQ</sequence>
<evidence type="ECO:0000313" key="2">
    <source>
        <dbReference type="EMBL" id="PIZ46844.1"/>
    </source>
</evidence>
<dbReference type="Pfam" id="PF12146">
    <property type="entry name" value="Hydrolase_4"/>
    <property type="match status" value="1"/>
</dbReference>
<dbReference type="Proteomes" id="UP000228920">
    <property type="component" value="Unassembled WGS sequence"/>
</dbReference>
<dbReference type="AlphaFoldDB" id="A0A2M7TKL6"/>
<feature type="domain" description="Serine aminopeptidase S33" evidence="1">
    <location>
        <begin position="28"/>
        <end position="254"/>
    </location>
</feature>
<proteinExistence type="predicted"/>
<evidence type="ECO:0000259" key="1">
    <source>
        <dbReference type="Pfam" id="PF12146"/>
    </source>
</evidence>
<comment type="caution">
    <text evidence="2">The sequence shown here is derived from an EMBL/GenBank/DDBJ whole genome shotgun (WGS) entry which is preliminary data.</text>
</comment>
<dbReference type="SUPFAM" id="SSF53474">
    <property type="entry name" value="alpha/beta-Hydrolases"/>
    <property type="match status" value="1"/>
</dbReference>
<protein>
    <recommendedName>
        <fullName evidence="1">Serine aminopeptidase S33 domain-containing protein</fullName>
    </recommendedName>
</protein>
<name>A0A2M7TKL6_UNCKA</name>
<dbReference type="InterPro" id="IPR022742">
    <property type="entry name" value="Hydrolase_4"/>
</dbReference>
<gene>
    <name evidence="2" type="ORF">COY32_02725</name>
</gene>
<evidence type="ECO:0000313" key="3">
    <source>
        <dbReference type="Proteomes" id="UP000228920"/>
    </source>
</evidence>
<dbReference type="InterPro" id="IPR029058">
    <property type="entry name" value="AB_hydrolase_fold"/>
</dbReference>
<organism evidence="2 3">
    <name type="scientific">candidate division WWE3 bacterium CG_4_10_14_0_2_um_filter_41_14</name>
    <dbReference type="NCBI Taxonomy" id="1975072"/>
    <lineage>
        <taxon>Bacteria</taxon>
        <taxon>Katanobacteria</taxon>
    </lineage>
</organism>
<dbReference type="Gene3D" id="3.40.50.1820">
    <property type="entry name" value="alpha/beta hydrolase"/>
    <property type="match status" value="1"/>
</dbReference>
<accession>A0A2M7TKL6</accession>